<sequence>MKNKHSRIPVGRGIFALVMSAVCWFATVQVCSAQQIDPAQSMKKHVPYTLKINKGSWWVGGGLGLTGSVVPMGQYIGTAAQLSARAGYHFIDKMSIGLSVTGGLSVASKKSAGVYNRGVNLLVGPIAQYIIPVTKSFFLQPIIGATWGPMNIKSMVSPVGAEEAYVKVKGHAFCELAGIGPYFEVIPGLASFGAQFLVSSIQQTTNVYTDGGDKVPGTEIKDRKTGPALMMEFRLHL</sequence>
<dbReference type="RefSeq" id="WP_146307545.1">
    <property type="nucleotide sequence ID" value="NZ_VOHS01000039.1"/>
</dbReference>
<keyword evidence="1" id="KW-0732">Signal</keyword>
<feature type="chain" id="PRO_5022829486" description="Outer membrane protein beta-barrel domain-containing protein" evidence="1">
    <location>
        <begin position="34"/>
        <end position="237"/>
    </location>
</feature>
<dbReference type="Proteomes" id="UP000318815">
    <property type="component" value="Unassembled WGS sequence"/>
</dbReference>
<organism evidence="2 3">
    <name type="scientific">Chitinophaga pinensis</name>
    <dbReference type="NCBI Taxonomy" id="79329"/>
    <lineage>
        <taxon>Bacteria</taxon>
        <taxon>Pseudomonadati</taxon>
        <taxon>Bacteroidota</taxon>
        <taxon>Chitinophagia</taxon>
        <taxon>Chitinophagales</taxon>
        <taxon>Chitinophagaceae</taxon>
        <taxon>Chitinophaga</taxon>
    </lineage>
</organism>
<evidence type="ECO:0000313" key="2">
    <source>
        <dbReference type="EMBL" id="TWV95636.1"/>
    </source>
</evidence>
<protein>
    <recommendedName>
        <fullName evidence="4">Outer membrane protein beta-barrel domain-containing protein</fullName>
    </recommendedName>
</protein>
<name>A0A5C6LR07_9BACT</name>
<feature type="signal peptide" evidence="1">
    <location>
        <begin position="1"/>
        <end position="33"/>
    </location>
</feature>
<evidence type="ECO:0008006" key="4">
    <source>
        <dbReference type="Google" id="ProtNLM"/>
    </source>
</evidence>
<evidence type="ECO:0000313" key="3">
    <source>
        <dbReference type="Proteomes" id="UP000318815"/>
    </source>
</evidence>
<gene>
    <name evidence="2" type="ORF">FEF09_24345</name>
</gene>
<accession>A0A5C6LR07</accession>
<reference evidence="2 3" key="1">
    <citation type="submission" date="2019-08" db="EMBL/GenBank/DDBJ databases">
        <title>Whole genome sequencing of chitin degrading bacteria Chitinophaga pinensis YS16.</title>
        <authorList>
            <person name="Singh R.P."/>
            <person name="Manchanda G."/>
            <person name="Maurya I.K."/>
            <person name="Joshi N.K."/>
            <person name="Srivastava A.K."/>
        </authorList>
    </citation>
    <scope>NUCLEOTIDE SEQUENCE [LARGE SCALE GENOMIC DNA]</scope>
    <source>
        <strain evidence="2 3">YS-16</strain>
    </source>
</reference>
<dbReference type="AlphaFoldDB" id="A0A5C6LR07"/>
<comment type="caution">
    <text evidence="2">The sequence shown here is derived from an EMBL/GenBank/DDBJ whole genome shotgun (WGS) entry which is preliminary data.</text>
</comment>
<dbReference type="EMBL" id="VOHS01000039">
    <property type="protein sequence ID" value="TWV95636.1"/>
    <property type="molecule type" value="Genomic_DNA"/>
</dbReference>
<dbReference type="OrthoDB" id="644441at2"/>
<proteinExistence type="predicted"/>
<keyword evidence="3" id="KW-1185">Reference proteome</keyword>
<evidence type="ECO:0000256" key="1">
    <source>
        <dbReference type="SAM" id="SignalP"/>
    </source>
</evidence>